<dbReference type="Pfam" id="PF01215">
    <property type="entry name" value="COX5B"/>
    <property type="match status" value="1"/>
</dbReference>
<dbReference type="PROSITE" id="PS51359">
    <property type="entry name" value="COX5B_2"/>
    <property type="match status" value="1"/>
</dbReference>
<dbReference type="InterPro" id="IPR036972">
    <property type="entry name" value="Cyt_c_oxidase_su5b_sf"/>
</dbReference>
<feature type="binding site" evidence="3">
    <location>
        <position position="78"/>
    </location>
    <ligand>
        <name>Zn(2+)</name>
        <dbReference type="ChEBI" id="CHEBI:29105"/>
    </ligand>
</feature>
<dbReference type="GO" id="GO:0045277">
    <property type="term" value="C:respiratory chain complex IV"/>
    <property type="evidence" value="ECO:0007669"/>
    <property type="project" value="InterPro"/>
</dbReference>
<protein>
    <submittedName>
        <fullName evidence="5">Cytochrome c oxidase subunit 5B, mitochondrial-like</fullName>
    </submittedName>
</protein>
<gene>
    <name evidence="5" type="primary">LOC113520253</name>
</gene>
<dbReference type="InParanoid" id="A0A6J1X578"/>
<dbReference type="GO" id="GO:0005740">
    <property type="term" value="C:mitochondrial envelope"/>
    <property type="evidence" value="ECO:0007669"/>
    <property type="project" value="InterPro"/>
</dbReference>
<organism evidence="4 5">
    <name type="scientific">Galleria mellonella</name>
    <name type="common">Greater wax moth</name>
    <dbReference type="NCBI Taxonomy" id="7137"/>
    <lineage>
        <taxon>Eukaryota</taxon>
        <taxon>Metazoa</taxon>
        <taxon>Ecdysozoa</taxon>
        <taxon>Arthropoda</taxon>
        <taxon>Hexapoda</taxon>
        <taxon>Insecta</taxon>
        <taxon>Pterygota</taxon>
        <taxon>Neoptera</taxon>
        <taxon>Endopterygota</taxon>
        <taxon>Lepidoptera</taxon>
        <taxon>Glossata</taxon>
        <taxon>Ditrysia</taxon>
        <taxon>Pyraloidea</taxon>
        <taxon>Pyralidae</taxon>
        <taxon>Galleriinae</taxon>
        <taxon>Galleria</taxon>
    </lineage>
</organism>
<evidence type="ECO:0000256" key="2">
    <source>
        <dbReference type="ARBA" id="ARBA00022833"/>
    </source>
</evidence>
<reference evidence="5" key="1">
    <citation type="submission" date="2025-08" db="UniProtKB">
        <authorList>
            <consortium name="RefSeq"/>
        </authorList>
    </citation>
    <scope>IDENTIFICATION</scope>
    <source>
        <tissue evidence="5">Whole larvae</tissue>
    </source>
</reference>
<dbReference type="GO" id="GO:0006123">
    <property type="term" value="P:mitochondrial electron transport, cytochrome c to oxygen"/>
    <property type="evidence" value="ECO:0007669"/>
    <property type="project" value="InterPro"/>
</dbReference>
<feature type="binding site" evidence="3">
    <location>
        <position position="98"/>
    </location>
    <ligand>
        <name>Zn(2+)</name>
        <dbReference type="ChEBI" id="CHEBI:29105"/>
    </ligand>
</feature>
<proteinExistence type="predicted"/>
<dbReference type="KEGG" id="gmw:113520253"/>
<sequence length="112" mass="12835">MWWTRTATQLRRFNVRSYGALHDPLDHVTGIQKRELLAHLAGECDPFRIMAIKRGPGTCERPNLIPSAYASRLMGCICHPDQNHAEYMWLHQGVPKRCGCGYWFELCPVAPL</sequence>
<evidence type="ECO:0000313" key="5">
    <source>
        <dbReference type="RefSeq" id="XP_026761328.2"/>
    </source>
</evidence>
<dbReference type="Proteomes" id="UP001652740">
    <property type="component" value="Unplaced"/>
</dbReference>
<feature type="binding site" evidence="3">
    <location>
        <position position="100"/>
    </location>
    <ligand>
        <name>Zn(2+)</name>
        <dbReference type="ChEBI" id="CHEBI:29105"/>
    </ligand>
</feature>
<dbReference type="GeneID" id="113520253"/>
<feature type="binding site" evidence="3">
    <location>
        <position position="76"/>
    </location>
    <ligand>
        <name>Zn(2+)</name>
        <dbReference type="ChEBI" id="CHEBI:29105"/>
    </ligand>
</feature>
<dbReference type="PANTHER" id="PTHR10122">
    <property type="entry name" value="CYTOCHROME C OXIDASE SUBUNIT 5B, MITOCHONDRIAL"/>
    <property type="match status" value="1"/>
</dbReference>
<name>A0A6J1X578_GALME</name>
<dbReference type="RefSeq" id="XP_026761328.2">
    <property type="nucleotide sequence ID" value="XM_026905527.3"/>
</dbReference>
<evidence type="ECO:0000256" key="1">
    <source>
        <dbReference type="ARBA" id="ARBA00022723"/>
    </source>
</evidence>
<keyword evidence="4" id="KW-1185">Reference proteome</keyword>
<keyword evidence="1 3" id="KW-0479">Metal-binding</keyword>
<dbReference type="InterPro" id="IPR002124">
    <property type="entry name" value="Cyt_c_oxidase_su5b"/>
</dbReference>
<dbReference type="PANTHER" id="PTHR10122:SF0">
    <property type="entry name" value="CYTOCHROME C OXIDASE SUBUNIT 5B, ISOFORM A-RELATED"/>
    <property type="match status" value="1"/>
</dbReference>
<dbReference type="SUPFAM" id="SSF57802">
    <property type="entry name" value="Rubredoxin-like"/>
    <property type="match status" value="1"/>
</dbReference>
<accession>A0A6J1X578</accession>
<evidence type="ECO:0000256" key="3">
    <source>
        <dbReference type="PIRSR" id="PIRSR602124-1"/>
    </source>
</evidence>
<dbReference type="GO" id="GO:0046872">
    <property type="term" value="F:metal ion binding"/>
    <property type="evidence" value="ECO:0007669"/>
    <property type="project" value="UniProtKB-KW"/>
</dbReference>
<dbReference type="CDD" id="cd00924">
    <property type="entry name" value="Cyt_c_Oxidase_Vb"/>
    <property type="match status" value="1"/>
</dbReference>
<keyword evidence="2 3" id="KW-0862">Zinc</keyword>
<dbReference type="Gene3D" id="2.60.11.10">
    <property type="entry name" value="Cytochrome c oxidase, subunit Vb"/>
    <property type="match status" value="1"/>
</dbReference>
<dbReference type="AlphaFoldDB" id="A0A6J1X578"/>
<evidence type="ECO:0000313" key="4">
    <source>
        <dbReference type="Proteomes" id="UP001652740"/>
    </source>
</evidence>